<name>A0ABQ9P8D7_9PEZI</name>
<comment type="caution">
    <text evidence="4">The sequence shown here is derived from an EMBL/GenBank/DDBJ whole genome shotgun (WGS) entry which is preliminary data.</text>
</comment>
<dbReference type="Pfam" id="PF05183">
    <property type="entry name" value="RdRP"/>
    <property type="match status" value="1"/>
</dbReference>
<evidence type="ECO:0000256" key="2">
    <source>
        <dbReference type="SAM" id="MobiDB-lite"/>
    </source>
</evidence>
<dbReference type="InterPro" id="IPR057596">
    <property type="entry name" value="RDRP_core"/>
</dbReference>
<keyword evidence="1" id="KW-0808">Transferase</keyword>
<dbReference type="PANTHER" id="PTHR23079:SF14">
    <property type="entry name" value="RNA-DEPENDENT RNA POLYMERASE"/>
    <property type="match status" value="1"/>
</dbReference>
<comment type="catalytic activity">
    <reaction evidence="1">
        <text>RNA(n) + a ribonucleoside 5'-triphosphate = RNA(n+1) + diphosphate</text>
        <dbReference type="Rhea" id="RHEA:21248"/>
        <dbReference type="Rhea" id="RHEA-COMP:14527"/>
        <dbReference type="Rhea" id="RHEA-COMP:17342"/>
        <dbReference type="ChEBI" id="CHEBI:33019"/>
        <dbReference type="ChEBI" id="CHEBI:61557"/>
        <dbReference type="ChEBI" id="CHEBI:140395"/>
        <dbReference type="EC" id="2.7.7.48"/>
    </reaction>
</comment>
<dbReference type="GO" id="GO:0003968">
    <property type="term" value="F:RNA-directed RNA polymerase activity"/>
    <property type="evidence" value="ECO:0007669"/>
    <property type="project" value="UniProtKB-KW"/>
</dbReference>
<evidence type="ECO:0000259" key="3">
    <source>
        <dbReference type="Pfam" id="PF05183"/>
    </source>
</evidence>
<evidence type="ECO:0000313" key="4">
    <source>
        <dbReference type="EMBL" id="KAK0368363.1"/>
    </source>
</evidence>
<accession>A0ABQ9P8D7</accession>
<keyword evidence="5" id="KW-1185">Reference proteome</keyword>
<reference evidence="4" key="1">
    <citation type="submission" date="2023-04" db="EMBL/GenBank/DDBJ databases">
        <title>Colletotrichum limetticola genome sequence.</title>
        <authorList>
            <person name="Baroncelli R."/>
        </authorList>
    </citation>
    <scope>NUCLEOTIDE SEQUENCE</scope>
    <source>
        <strain evidence="4">KLA-Anderson</strain>
    </source>
</reference>
<dbReference type="Gene3D" id="1.10.8.790">
    <property type="entry name" value="RNA-dependent RNA polymerase, slab domain, helical subdomain-like"/>
    <property type="match status" value="1"/>
</dbReference>
<dbReference type="PANTHER" id="PTHR23079">
    <property type="entry name" value="RNA-DEPENDENT RNA POLYMERASE"/>
    <property type="match status" value="1"/>
</dbReference>
<protein>
    <recommendedName>
        <fullName evidence="1">RNA-dependent RNA polymerase</fullName>
        <ecNumber evidence="1">2.7.7.48</ecNumber>
    </recommendedName>
</protein>
<evidence type="ECO:0000256" key="1">
    <source>
        <dbReference type="RuleBase" id="RU363098"/>
    </source>
</evidence>
<keyword evidence="1 4" id="KW-0696">RNA-directed RNA polymerase</keyword>
<proteinExistence type="inferred from homology"/>
<dbReference type="InterPro" id="IPR007855">
    <property type="entry name" value="RDRP"/>
</dbReference>
<sequence>MAGCQDLSQLGQSSFHTSLPSHKGGGVHYAPQPLPCTSCFVSALVLPSQRTVSQAATRDYGTFQNATHIISSMAGTASAGKAVRQAIGEITLRLHPDSRDLTSDGWRHANRESSMAAAQRVPNFVKGQSTGQCVLHMDEGILPSHGSLRESHKRPPRWGQAGVEAPSARSTQDQSAMLRPANNCNASSHSCCDSQIVLRPPAMAPLISPRTLLREQVITTINKLNRDYDLAIQIPDVNQDSASVAKRAEHDAAFARSDKIMRLLTYVSSEQSFLLDKVLHAFDWEALAASEKWLRPYDCRDPSLATARRPKAGFPGEALELQTVLLSVLERATHIIGVRPQSVATAGEHVEGFQPRREPSVEVENPNEGGADPVDSFVRDTDSEYPLVNYAPRALPYETRGTIPEQTDLRKSTTPQGIPNISSSDSAANVSTWLDAHPAPGESSPVLSTVYTEISGIGDPSLYKPISGVSEPTEPANLQCRLDATWRESPSPLAPYLQRAKFPHWLIQAPFAIAWEITRIALHCDVDLDEIILSYDETWRDYDTLYRVLREQHPFNGKGFPERPTLDAWTAGLSGFESSNGQHVSFAASLVQTKNARSGPIFSLKLEPAILDQGCRLHRKFGSDRFLEIVIPSPSSWTTPIREPDVSREVIGWLSSQVHHLAGRQWRAFYARDAGRKILQANVFLDPRPRSILQKRLSYFAEDGINFDDGPSPDHRPVHIFRESRPKLEVGEMLDWLLQLDRNGHQPYRKLFARIQLGLTKTTAVACLDQNQIRHQQKNIESPTKRVMNDGIGRMSLSLARKVRDVLGLSDIPCTIQGRLGSAKGVWIVDVEDTGSDIWIETWPSQRKWDCDFIHQEYRTLEIKHVAAEPRSASLNIQFLPILEDRAKDKQAMRKFVGDRLLDQLSDEFKVQKEALKHPLQFRQWVNENFAARKQRMTQNSVPFLAGLPESKEEQLTYLIDGGFEPTKQKFMQDMLRELRRARCKNLLKKMNIKIPSSAYLYMVVDFWDILEENEVHICFSSTFRTESFSDSMLHECDVLVARSPAHIASDIQKVKAVFKPELRALKDVVVFSAKGDIALADKLSGGDYDGDRAWVCWEPAIVSNFENAAIPAKPDISKYLRKDETSYGDLTRGIDKPLAALAMITRGIVFNMQPSFLGIATKFKEQLCYNLNDVDNKQALLLSALLGSLVDQSKQGFEFTERDWRSFERQVLNGCAIQKMIQPAYEHETWMGGGDPVHIIDHLKFSVAKPNIEEELRKLNRDTSLSPSPSRELVTLPSSAEVAPNAEYWDADLGEPYNEVERLASTFLVLKNVLRNLNEDLEAIKTKWTTSMASVKDENERPSLMVDVFKEWCAIEPRADRELDPWLVAYLKPSHAPEGLSMWALIRASASFKRWYRHKPKLLWRMAGIQLQFIKSMASRDKTPVTVVPSMYAALKPDSKFISQAVSRMKEGMQYSGVEFRDDTADDE</sequence>
<comment type="similarity">
    <text evidence="1">Belongs to the RdRP family.</text>
</comment>
<dbReference type="EC" id="2.7.7.48" evidence="1"/>
<keyword evidence="1" id="KW-0694">RNA-binding</keyword>
<keyword evidence="1" id="KW-0548">Nucleotidyltransferase</keyword>
<feature type="compositionally biased region" description="Basic and acidic residues" evidence="2">
    <location>
        <begin position="348"/>
        <end position="360"/>
    </location>
</feature>
<feature type="region of interest" description="Disordered" evidence="2">
    <location>
        <begin position="348"/>
        <end position="377"/>
    </location>
</feature>
<evidence type="ECO:0000313" key="5">
    <source>
        <dbReference type="Proteomes" id="UP001169217"/>
    </source>
</evidence>
<organism evidence="4 5">
    <name type="scientific">Colletotrichum limetticola</name>
    <dbReference type="NCBI Taxonomy" id="1209924"/>
    <lineage>
        <taxon>Eukaryota</taxon>
        <taxon>Fungi</taxon>
        <taxon>Dikarya</taxon>
        <taxon>Ascomycota</taxon>
        <taxon>Pezizomycotina</taxon>
        <taxon>Sordariomycetes</taxon>
        <taxon>Hypocreomycetidae</taxon>
        <taxon>Glomerellales</taxon>
        <taxon>Glomerellaceae</taxon>
        <taxon>Colletotrichum</taxon>
        <taxon>Colletotrichum acutatum species complex</taxon>
    </lineage>
</organism>
<feature type="domain" description="RDRP core" evidence="3">
    <location>
        <begin position="603"/>
        <end position="1248"/>
    </location>
</feature>
<dbReference type="EMBL" id="JARUPT010000871">
    <property type="protein sequence ID" value="KAK0368363.1"/>
    <property type="molecule type" value="Genomic_DNA"/>
</dbReference>
<gene>
    <name evidence="4" type="ORF">CLIM01_14279</name>
</gene>
<dbReference type="Proteomes" id="UP001169217">
    <property type="component" value="Unassembled WGS sequence"/>
</dbReference>